<dbReference type="OrthoDB" id="9378993at2759"/>
<dbReference type="GeneID" id="113158058"/>
<dbReference type="Ensembl" id="ENSATET00000018886.3">
    <property type="protein sequence ID" value="ENSATEP00000018574.1"/>
    <property type="gene ID" value="ENSATEG00000012939.3"/>
</dbReference>
<evidence type="ECO:0000256" key="1">
    <source>
        <dbReference type="SAM" id="MobiDB-lite"/>
    </source>
</evidence>
<dbReference type="AlphaFoldDB" id="A0A3Q1IGS1"/>
<proteinExistence type="predicted"/>
<dbReference type="STRING" id="64144.ENSATEP00000018574"/>
<dbReference type="PANTHER" id="PTHR16434:SF3">
    <property type="entry name" value="EWING'S TUMOR-ASSOCIATED ANTIGEN 1"/>
    <property type="match status" value="1"/>
</dbReference>
<dbReference type="GO" id="GO:0006974">
    <property type="term" value="P:DNA damage response"/>
    <property type="evidence" value="ECO:0007669"/>
    <property type="project" value="TreeGrafter"/>
</dbReference>
<dbReference type="Proteomes" id="UP000265040">
    <property type="component" value="Chromosome 15"/>
</dbReference>
<dbReference type="Pfam" id="PF15350">
    <property type="entry name" value="ETAA1"/>
    <property type="match status" value="1"/>
</dbReference>
<dbReference type="GO" id="GO:2000001">
    <property type="term" value="P:regulation of DNA damage checkpoint"/>
    <property type="evidence" value="ECO:0007669"/>
    <property type="project" value="TreeGrafter"/>
</dbReference>
<feature type="compositionally biased region" description="Low complexity" evidence="1">
    <location>
        <begin position="238"/>
        <end position="247"/>
    </location>
</feature>
<feature type="region of interest" description="Disordered" evidence="1">
    <location>
        <begin position="26"/>
        <end position="54"/>
    </location>
</feature>
<accession>A0A3Q1IGS1</accession>
<organism evidence="2 3">
    <name type="scientific">Anabas testudineus</name>
    <name type="common">Climbing perch</name>
    <name type="synonym">Anthias testudineus</name>
    <dbReference type="NCBI Taxonomy" id="64144"/>
    <lineage>
        <taxon>Eukaryota</taxon>
        <taxon>Metazoa</taxon>
        <taxon>Chordata</taxon>
        <taxon>Craniata</taxon>
        <taxon>Vertebrata</taxon>
        <taxon>Euteleostomi</taxon>
        <taxon>Actinopterygii</taxon>
        <taxon>Neopterygii</taxon>
        <taxon>Teleostei</taxon>
        <taxon>Neoteleostei</taxon>
        <taxon>Acanthomorphata</taxon>
        <taxon>Anabantaria</taxon>
        <taxon>Anabantiformes</taxon>
        <taxon>Anabantoidei</taxon>
        <taxon>Anabantidae</taxon>
        <taxon>Anabas</taxon>
    </lineage>
</organism>
<keyword evidence="3" id="KW-1185">Reference proteome</keyword>
<dbReference type="GeneTree" id="ENSGT00390000009597"/>
<dbReference type="PANTHER" id="PTHR16434">
    <property type="entry name" value="EWING'S TUMOR-ASSOCIATED ANTIGEN 1 ETAA1"/>
    <property type="match status" value="1"/>
</dbReference>
<dbReference type="GO" id="GO:0043539">
    <property type="term" value="F:protein serine/threonine kinase activator activity"/>
    <property type="evidence" value="ECO:0007669"/>
    <property type="project" value="TreeGrafter"/>
</dbReference>
<reference evidence="2" key="2">
    <citation type="submission" date="2025-08" db="UniProtKB">
        <authorList>
            <consortium name="Ensembl"/>
        </authorList>
    </citation>
    <scope>IDENTIFICATION</scope>
</reference>
<evidence type="ECO:0000313" key="3">
    <source>
        <dbReference type="Proteomes" id="UP000265040"/>
    </source>
</evidence>
<dbReference type="CTD" id="100005357"/>
<dbReference type="RefSeq" id="XP_026209510.1">
    <property type="nucleotide sequence ID" value="XM_026353725.1"/>
</dbReference>
<reference evidence="2" key="1">
    <citation type="submission" date="2021-04" db="EMBL/GenBank/DDBJ databases">
        <authorList>
            <consortium name="Wellcome Sanger Institute Data Sharing"/>
        </authorList>
    </citation>
    <scope>NUCLEOTIDE SEQUENCE [LARGE SCALE GENOMIC DNA]</scope>
</reference>
<sequence>MSEPSTHAAAGSPQFTDLWRNVSKLCHSKTEEGKTGQQMPDTATSPVYKDLQSPKHRGYSRYLGLNNGDSPGDVEASQDIFWDSTSPTHANAGSGLRNRVVEISDIVNRIAPKDVKPKGADSPLLQWIGDSAVPCTPEIPKPRVRKKSSRQSSVEDLMKLARQFDENMQQDKETSEQLNTLNNNLNECMNTSQIKLTETSFHSSAKDLKCPSSSDQMEAELHALFDCSTQKVSGRLSQGSLASASSQEIKYQPGTSNSAKPQQAELKPADKSGSATHPGEVKGSHDVSVNNCDDFDDDWENDELLNESFVLAMTQNSEQQLDTNPKMTLQYNTKTNTSQFTSVCKPTANTNSAHQFSNLHSKPSCSSLQELCPKPKTTNRSTFKLEPNPYFQSKTAVKEVSMSSFTVLQPKAQMFDKKSTTTKTLSTHQPDKITTDQREACEATDSVKDISDSLWDDGEDDALLYQVCDSVERISNSQPHQVSPSSCQQKQDVAIDIHRKTTAPLSIETTWAVKTGANANRQSSRAFVRSNSLPSTSCETVNYQEWNIPMKGANIKSGMSQSLPGSHVSLETFSQCKESPGTVQDRNGNVDTKPHTVTARMPQNSKSHHTAFKRNVSDSAVISNKVFVTSQMTGKCSAAEIERKKQEALARRRLRMQNVPKI</sequence>
<dbReference type="GO" id="GO:0043596">
    <property type="term" value="C:nuclear replication fork"/>
    <property type="evidence" value="ECO:0007669"/>
    <property type="project" value="TreeGrafter"/>
</dbReference>
<dbReference type="InterPro" id="IPR029406">
    <property type="entry name" value="ETAA1"/>
</dbReference>
<feature type="compositionally biased region" description="Polar residues" evidence="1">
    <location>
        <begin position="35"/>
        <end position="45"/>
    </location>
</feature>
<reference evidence="2" key="3">
    <citation type="submission" date="2025-09" db="UniProtKB">
        <authorList>
            <consortium name="Ensembl"/>
        </authorList>
    </citation>
    <scope>IDENTIFICATION</scope>
</reference>
<feature type="region of interest" description="Disordered" evidence="1">
    <location>
        <begin position="238"/>
        <end position="289"/>
    </location>
</feature>
<name>A0A3Q1IGS1_ANATE</name>
<protein>
    <submittedName>
        <fullName evidence="2">Uncharacterized protein</fullName>
    </submittedName>
</protein>
<dbReference type="OMA" id="QHAAFKR"/>
<dbReference type="InParanoid" id="A0A3Q1IGS1"/>
<evidence type="ECO:0000313" key="2">
    <source>
        <dbReference type="Ensembl" id="ENSATEP00000018574.1"/>
    </source>
</evidence>
<dbReference type="GO" id="GO:0031297">
    <property type="term" value="P:replication fork processing"/>
    <property type="evidence" value="ECO:0007669"/>
    <property type="project" value="TreeGrafter"/>
</dbReference>